<dbReference type="EMBL" id="JBBMFT010000001">
    <property type="protein sequence ID" value="MEQ2455082.1"/>
    <property type="molecule type" value="Genomic_DNA"/>
</dbReference>
<evidence type="ECO:0000313" key="1">
    <source>
        <dbReference type="EMBL" id="MEQ2455082.1"/>
    </source>
</evidence>
<dbReference type="RefSeq" id="WP_349138764.1">
    <property type="nucleotide sequence ID" value="NZ_JBBMFT010000001.1"/>
</dbReference>
<keyword evidence="2" id="KW-1185">Reference proteome</keyword>
<proteinExistence type="predicted"/>
<sequence>MKQDVWSVWGGRLRSLLDRYKFVLLVILVGTILLLLPSTHTGGTAQVRAEPADEQNNLFSVETLERRLEEALSQIDGAGEVEVVLTLKSSARQILAQDSRSSSRETGDAETQIDTVVVSQGSGEEQTVALQQVSPEYQGALVVCSGGGDPSVRLRIVESVSALTGLGADRISVCKGK</sequence>
<accession>A0ABV1EMD3</accession>
<organism evidence="1 2">
    <name type="scientific">Flavonifractor hominis</name>
    <dbReference type="NCBI Taxonomy" id="3133178"/>
    <lineage>
        <taxon>Bacteria</taxon>
        <taxon>Bacillati</taxon>
        <taxon>Bacillota</taxon>
        <taxon>Clostridia</taxon>
        <taxon>Eubacteriales</taxon>
        <taxon>Oscillospiraceae</taxon>
        <taxon>Flavonifractor</taxon>
    </lineage>
</organism>
<comment type="caution">
    <text evidence="1">The sequence shown here is derived from an EMBL/GenBank/DDBJ whole genome shotgun (WGS) entry which is preliminary data.</text>
</comment>
<gene>
    <name evidence="1" type="ORF">WMO45_00980</name>
</gene>
<dbReference type="Proteomes" id="UP001440599">
    <property type="component" value="Unassembled WGS sequence"/>
</dbReference>
<name>A0ABV1EMD3_9FIRM</name>
<evidence type="ECO:0000313" key="2">
    <source>
        <dbReference type="Proteomes" id="UP001440599"/>
    </source>
</evidence>
<reference evidence="1 2" key="1">
    <citation type="submission" date="2024-03" db="EMBL/GenBank/DDBJ databases">
        <title>Human intestinal bacterial collection.</title>
        <authorList>
            <person name="Pauvert C."/>
            <person name="Hitch T.C.A."/>
            <person name="Clavel T."/>
        </authorList>
    </citation>
    <scope>NUCLEOTIDE SEQUENCE [LARGE SCALE GENOMIC DNA]</scope>
    <source>
        <strain evidence="1 2">CLA-AP-H34</strain>
    </source>
</reference>
<protein>
    <submittedName>
        <fullName evidence="1">Stage III sporulation protein AG</fullName>
    </submittedName>
</protein>